<sequence>MSPNRKPLLVWFHVKSLFFINVEGQRTMGVRFLVCGQALPVLVCFLRSLFLCDILNLFLEFFRLSNDWREIKIGHVVENVQRIDFSLKRSLIHVNGIVVSIRIEFAVVRARQRRDFIK</sequence>
<evidence type="ECO:0000313" key="1">
    <source>
        <dbReference type="EMBL" id="MBX48156.1"/>
    </source>
</evidence>
<reference evidence="1" key="1">
    <citation type="submission" date="2018-02" db="EMBL/GenBank/DDBJ databases">
        <title>Rhizophora mucronata_Transcriptome.</title>
        <authorList>
            <person name="Meera S.P."/>
            <person name="Sreeshan A."/>
            <person name="Augustine A."/>
        </authorList>
    </citation>
    <scope>NUCLEOTIDE SEQUENCE</scope>
    <source>
        <tissue evidence="1">Leaf</tissue>
    </source>
</reference>
<dbReference type="AlphaFoldDB" id="A0A2P2P061"/>
<protein>
    <submittedName>
        <fullName evidence="1">Uncharacterized protein</fullName>
    </submittedName>
</protein>
<proteinExistence type="predicted"/>
<organism evidence="1">
    <name type="scientific">Rhizophora mucronata</name>
    <name type="common">Asiatic mangrove</name>
    <dbReference type="NCBI Taxonomy" id="61149"/>
    <lineage>
        <taxon>Eukaryota</taxon>
        <taxon>Viridiplantae</taxon>
        <taxon>Streptophyta</taxon>
        <taxon>Embryophyta</taxon>
        <taxon>Tracheophyta</taxon>
        <taxon>Spermatophyta</taxon>
        <taxon>Magnoliopsida</taxon>
        <taxon>eudicotyledons</taxon>
        <taxon>Gunneridae</taxon>
        <taxon>Pentapetalae</taxon>
        <taxon>rosids</taxon>
        <taxon>fabids</taxon>
        <taxon>Malpighiales</taxon>
        <taxon>Rhizophoraceae</taxon>
        <taxon>Rhizophora</taxon>
    </lineage>
</organism>
<accession>A0A2P2P061</accession>
<name>A0A2P2P061_RHIMU</name>
<dbReference type="EMBL" id="GGEC01067672">
    <property type="protein sequence ID" value="MBX48156.1"/>
    <property type="molecule type" value="Transcribed_RNA"/>
</dbReference>